<evidence type="ECO:0000313" key="9">
    <source>
        <dbReference type="Proteomes" id="UP000236161"/>
    </source>
</evidence>
<name>A0A2I0BEQ6_9ASPA</name>
<dbReference type="GO" id="GO:0016020">
    <property type="term" value="C:membrane"/>
    <property type="evidence" value="ECO:0007669"/>
    <property type="project" value="UniProtKB-SubCell"/>
</dbReference>
<feature type="transmembrane region" description="Helical" evidence="6">
    <location>
        <begin position="17"/>
        <end position="41"/>
    </location>
</feature>
<evidence type="ECO:0000256" key="6">
    <source>
        <dbReference type="RuleBase" id="RU363077"/>
    </source>
</evidence>
<feature type="transmembrane region" description="Helical" evidence="6">
    <location>
        <begin position="104"/>
        <end position="124"/>
    </location>
</feature>
<protein>
    <recommendedName>
        <fullName evidence="6">WAT1-related protein</fullName>
    </recommendedName>
</protein>
<comment type="subcellular location">
    <subcellularLocation>
        <location evidence="1 6">Membrane</location>
        <topology evidence="1 6">Multi-pass membrane protein</topology>
    </subcellularLocation>
</comment>
<evidence type="ECO:0000256" key="5">
    <source>
        <dbReference type="ARBA" id="ARBA00023136"/>
    </source>
</evidence>
<dbReference type="Proteomes" id="UP000236161">
    <property type="component" value="Unassembled WGS sequence"/>
</dbReference>
<evidence type="ECO:0000256" key="2">
    <source>
        <dbReference type="ARBA" id="ARBA00007635"/>
    </source>
</evidence>
<evidence type="ECO:0000313" key="8">
    <source>
        <dbReference type="EMBL" id="PKA66290.1"/>
    </source>
</evidence>
<dbReference type="SUPFAM" id="SSF103481">
    <property type="entry name" value="Multidrug resistance efflux transporter EmrE"/>
    <property type="match status" value="1"/>
</dbReference>
<dbReference type="InterPro" id="IPR000620">
    <property type="entry name" value="EamA_dom"/>
</dbReference>
<dbReference type="Pfam" id="PF00892">
    <property type="entry name" value="EamA"/>
    <property type="match status" value="1"/>
</dbReference>
<dbReference type="GO" id="GO:0022857">
    <property type="term" value="F:transmembrane transporter activity"/>
    <property type="evidence" value="ECO:0007669"/>
    <property type="project" value="InterPro"/>
</dbReference>
<sequence length="176" mass="18718">MSNSINGGGGRRLEGTLIVAGMVTVQALVAVYTVFIAGLLAVGVEPLFLVAASGFVNSLFLFPLAAIFEKKKWPSKLGVNLMAGLITCIAVSGVAWCMQTKGPVFVSVFQPMQTICAAILSAVFLRQPISLASFAGIGLMFAGLYIVLWAKNKEAINNLAIRKETIRPDNEKPLLC</sequence>
<accession>A0A2I0BEQ6</accession>
<proteinExistence type="inferred from homology"/>
<dbReference type="EMBL" id="KZ451886">
    <property type="protein sequence ID" value="PKA66290.1"/>
    <property type="molecule type" value="Genomic_DNA"/>
</dbReference>
<dbReference type="OrthoDB" id="1728340at2759"/>
<evidence type="ECO:0000256" key="4">
    <source>
        <dbReference type="ARBA" id="ARBA00022989"/>
    </source>
</evidence>
<reference evidence="8 9" key="1">
    <citation type="journal article" date="2017" name="Nature">
        <title>The Apostasia genome and the evolution of orchids.</title>
        <authorList>
            <person name="Zhang G.Q."/>
            <person name="Liu K.W."/>
            <person name="Li Z."/>
            <person name="Lohaus R."/>
            <person name="Hsiao Y.Y."/>
            <person name="Niu S.C."/>
            <person name="Wang J.Y."/>
            <person name="Lin Y.C."/>
            <person name="Xu Q."/>
            <person name="Chen L.J."/>
            <person name="Yoshida K."/>
            <person name="Fujiwara S."/>
            <person name="Wang Z.W."/>
            <person name="Zhang Y.Q."/>
            <person name="Mitsuda N."/>
            <person name="Wang M."/>
            <person name="Liu G.H."/>
            <person name="Pecoraro L."/>
            <person name="Huang H.X."/>
            <person name="Xiao X.J."/>
            <person name="Lin M."/>
            <person name="Wu X.Y."/>
            <person name="Wu W.L."/>
            <person name="Chen Y.Y."/>
            <person name="Chang S.B."/>
            <person name="Sakamoto S."/>
            <person name="Ohme-Takagi M."/>
            <person name="Yagi M."/>
            <person name="Zeng S.J."/>
            <person name="Shen C.Y."/>
            <person name="Yeh C.M."/>
            <person name="Luo Y.B."/>
            <person name="Tsai W.C."/>
            <person name="Van de Peer Y."/>
            <person name="Liu Z.J."/>
        </authorList>
    </citation>
    <scope>NUCLEOTIDE SEQUENCE [LARGE SCALE GENOMIC DNA]</scope>
    <source>
        <strain evidence="9">cv. Shenzhen</strain>
        <tissue evidence="8">Stem</tissue>
    </source>
</reference>
<evidence type="ECO:0000259" key="7">
    <source>
        <dbReference type="Pfam" id="PF00892"/>
    </source>
</evidence>
<gene>
    <name evidence="8" type="ORF">AXF42_Ash006987</name>
</gene>
<organism evidence="8 9">
    <name type="scientific">Apostasia shenzhenica</name>
    <dbReference type="NCBI Taxonomy" id="1088818"/>
    <lineage>
        <taxon>Eukaryota</taxon>
        <taxon>Viridiplantae</taxon>
        <taxon>Streptophyta</taxon>
        <taxon>Embryophyta</taxon>
        <taxon>Tracheophyta</taxon>
        <taxon>Spermatophyta</taxon>
        <taxon>Magnoliopsida</taxon>
        <taxon>Liliopsida</taxon>
        <taxon>Asparagales</taxon>
        <taxon>Orchidaceae</taxon>
        <taxon>Apostasioideae</taxon>
        <taxon>Apostasia</taxon>
    </lineage>
</organism>
<keyword evidence="5 6" id="KW-0472">Membrane</keyword>
<dbReference type="AlphaFoldDB" id="A0A2I0BEQ6"/>
<feature type="transmembrane region" description="Helical" evidence="6">
    <location>
        <begin position="47"/>
        <end position="67"/>
    </location>
</feature>
<feature type="transmembrane region" description="Helical" evidence="6">
    <location>
        <begin position="79"/>
        <end position="98"/>
    </location>
</feature>
<keyword evidence="9" id="KW-1185">Reference proteome</keyword>
<keyword evidence="4 6" id="KW-1133">Transmembrane helix</keyword>
<feature type="transmembrane region" description="Helical" evidence="6">
    <location>
        <begin position="131"/>
        <end position="150"/>
    </location>
</feature>
<dbReference type="InterPro" id="IPR037185">
    <property type="entry name" value="EmrE-like"/>
</dbReference>
<feature type="domain" description="EamA" evidence="7">
    <location>
        <begin position="22"/>
        <end position="148"/>
    </location>
</feature>
<dbReference type="PANTHER" id="PTHR31218">
    <property type="entry name" value="WAT1-RELATED PROTEIN"/>
    <property type="match status" value="1"/>
</dbReference>
<keyword evidence="3 6" id="KW-0812">Transmembrane</keyword>
<evidence type="ECO:0000256" key="1">
    <source>
        <dbReference type="ARBA" id="ARBA00004141"/>
    </source>
</evidence>
<comment type="similarity">
    <text evidence="2 6">Belongs to the drug/metabolite transporter (DMT) superfamily. Plant drug/metabolite exporter (P-DME) (TC 2.A.7.4) family.</text>
</comment>
<dbReference type="InterPro" id="IPR030184">
    <property type="entry name" value="WAT1-related"/>
</dbReference>
<dbReference type="STRING" id="1088818.A0A2I0BEQ6"/>
<evidence type="ECO:0000256" key="3">
    <source>
        <dbReference type="ARBA" id="ARBA00022692"/>
    </source>
</evidence>